<accession>G0NFD1</accession>
<name>G0NFD1_CAEBE</name>
<dbReference type="GO" id="GO:0005930">
    <property type="term" value="C:axoneme"/>
    <property type="evidence" value="ECO:0007669"/>
    <property type="project" value="TreeGrafter"/>
</dbReference>
<dbReference type="InParanoid" id="G0NFD1"/>
<proteinExistence type="predicted"/>
<dbReference type="GO" id="GO:0008017">
    <property type="term" value="F:microtubule binding"/>
    <property type="evidence" value="ECO:0007669"/>
    <property type="project" value="TreeGrafter"/>
</dbReference>
<dbReference type="PANTHER" id="PTHR20929:SF11">
    <property type="entry name" value="DYNEIN AXONEMAL INTERMEDIATE CHAIN 7"/>
    <property type="match status" value="1"/>
</dbReference>
<organism evidence="2">
    <name type="scientific">Caenorhabditis brenneri</name>
    <name type="common">Nematode worm</name>
    <dbReference type="NCBI Taxonomy" id="135651"/>
    <lineage>
        <taxon>Eukaryota</taxon>
        <taxon>Metazoa</taxon>
        <taxon>Ecdysozoa</taxon>
        <taxon>Nematoda</taxon>
        <taxon>Chromadorea</taxon>
        <taxon>Rhabditida</taxon>
        <taxon>Rhabditina</taxon>
        <taxon>Rhabditomorpha</taxon>
        <taxon>Rhabditoidea</taxon>
        <taxon>Rhabditidae</taxon>
        <taxon>Peloderinae</taxon>
        <taxon>Caenorhabditis</taxon>
    </lineage>
</organism>
<dbReference type="HOGENOM" id="CLU_483343_0_0_1"/>
<dbReference type="OMA" id="QINCESC"/>
<sequence>MESLVEMIKKLKVEFEKDQQWNRYVDGDILYDVTDEKSANTVHSYVLDPENNLSLEETHKYFECIMQALTNLSIDSIDKVDEKWLATAAKNREIFLDAKAKILKRWSCLIFEKCGAESSKNEIFYQLENLTLSFWRASAERKGKIIFFPGIHIEIVPFLQSIRVVQNYEQQTSELHEVLKKYPLEYLYQYVEPEEEPEPYDEQVPDIFVEDKKITKKKSKKKSTKKGLTNTIELALKSGEKRKKKQAHLSQRTLLSRSPSLKRGEHIRFNLYSDVTPIFKKSATKERTTEGMEHKIDFGTEAFLGPIYHISSFESEKKSQKYGSWSLTFDAELEERKLNGESILVSLKVPVEEVFLGSSEPVVAFRDDNSAEWRKGVFTTHTQFDQTFVFLDTFIVTTRLSKMGYVSLFQHNDFHYPYKSWQILFEQDKISMKLHTNVVELAFVLEGNYFYLDTMTGDEFSKLRNLHQKKMSLPELIMKLEKHGVHIVPNNDTINKHRDTKKELDLEIFTYRLICLNQINCESCRMNATVSTETVVLTVDGAPRNISTKSGGKFAVNFGESGKKRKIHENNVTPATLFQFMMVTRPLIVTK</sequence>
<evidence type="ECO:0000313" key="1">
    <source>
        <dbReference type="EMBL" id="EGT59230.1"/>
    </source>
</evidence>
<dbReference type="STRING" id="135651.G0NFD1"/>
<dbReference type="GO" id="GO:0048487">
    <property type="term" value="F:beta-tubulin binding"/>
    <property type="evidence" value="ECO:0007669"/>
    <property type="project" value="TreeGrafter"/>
</dbReference>
<dbReference type="EMBL" id="GL379875">
    <property type="protein sequence ID" value="EGT59230.1"/>
    <property type="molecule type" value="Genomic_DNA"/>
</dbReference>
<dbReference type="InterPro" id="IPR023247">
    <property type="entry name" value="IC97/Dnai7-like"/>
</dbReference>
<dbReference type="Proteomes" id="UP000008068">
    <property type="component" value="Unassembled WGS sequence"/>
</dbReference>
<evidence type="ECO:0000313" key="2">
    <source>
        <dbReference type="Proteomes" id="UP000008068"/>
    </source>
</evidence>
<gene>
    <name evidence="1" type="ORF">CAEBREN_26148</name>
</gene>
<reference evidence="2" key="1">
    <citation type="submission" date="2011-07" db="EMBL/GenBank/DDBJ databases">
        <authorList>
            <consortium name="Caenorhabditis brenneri Sequencing and Analysis Consortium"/>
            <person name="Wilson R.K."/>
        </authorList>
    </citation>
    <scope>NUCLEOTIDE SEQUENCE [LARGE SCALE GENOMIC DNA]</scope>
    <source>
        <strain evidence="2">PB2801</strain>
    </source>
</reference>
<keyword evidence="2" id="KW-1185">Reference proteome</keyword>
<dbReference type="AlphaFoldDB" id="G0NFD1"/>
<dbReference type="PANTHER" id="PTHR20929">
    <property type="entry name" value="LUNG ADENOMA SUSCEPTIBILITY 1-RELATED"/>
    <property type="match status" value="1"/>
</dbReference>
<dbReference type="eggNOG" id="ENOG502TH75">
    <property type="taxonomic scope" value="Eukaryota"/>
</dbReference>
<dbReference type="OrthoDB" id="6132182at2759"/>
<protein>
    <submittedName>
        <fullName evidence="1">Uncharacterized protein</fullName>
    </submittedName>
</protein>